<dbReference type="GO" id="GO:0008483">
    <property type="term" value="F:transaminase activity"/>
    <property type="evidence" value="ECO:0007669"/>
    <property type="project" value="UniProtKB-KW"/>
</dbReference>
<dbReference type="PANTHER" id="PTHR43094:SF1">
    <property type="entry name" value="AMINOTRANSFERASE CLASS-III"/>
    <property type="match status" value="1"/>
</dbReference>
<reference evidence="4 5" key="1">
    <citation type="submission" date="2024-08" db="EMBL/GenBank/DDBJ databases">
        <title>Two novel Cytobacillus novel species.</title>
        <authorList>
            <person name="Liu G."/>
        </authorList>
    </citation>
    <scope>NUCLEOTIDE SEQUENCE [LARGE SCALE GENOMIC DNA]</scope>
    <source>
        <strain evidence="4 5">FJAT-54145</strain>
    </source>
</reference>
<gene>
    <name evidence="4" type="ORF">ACFYKX_15955</name>
</gene>
<dbReference type="Gene3D" id="3.90.1150.10">
    <property type="entry name" value="Aspartate Aminotransferase, domain 1"/>
    <property type="match status" value="1"/>
</dbReference>
<dbReference type="NCBIfam" id="NF005375">
    <property type="entry name" value="PRK06917.1"/>
    <property type="match status" value="1"/>
</dbReference>
<keyword evidence="5" id="KW-1185">Reference proteome</keyword>
<dbReference type="RefSeq" id="WP_389362059.1">
    <property type="nucleotide sequence ID" value="NZ_JBIACK010000008.1"/>
</dbReference>
<dbReference type="InterPro" id="IPR015421">
    <property type="entry name" value="PyrdxlP-dep_Trfase_major"/>
</dbReference>
<protein>
    <submittedName>
        <fullName evidence="4">Aspartate aminotransferase family protein</fullName>
    </submittedName>
</protein>
<comment type="caution">
    <text evidence="4">The sequence shown here is derived from an EMBL/GenBank/DDBJ whole genome shotgun (WGS) entry which is preliminary data.</text>
</comment>
<accession>A0ABW6KHC5</accession>
<evidence type="ECO:0000313" key="5">
    <source>
        <dbReference type="Proteomes" id="UP001601059"/>
    </source>
</evidence>
<proteinExistence type="inferred from homology"/>
<dbReference type="InterPro" id="IPR015422">
    <property type="entry name" value="PyrdxlP-dep_Trfase_small"/>
</dbReference>
<dbReference type="PROSITE" id="PS00600">
    <property type="entry name" value="AA_TRANSFER_CLASS_3"/>
    <property type="match status" value="1"/>
</dbReference>
<sequence length="445" mass="49198">MDQSFLIKPMLDAQYPIIDYGKGIYLYDTEGKKYLDAASGAVTANIGHGVEEIIEAMHEQAKRISFVYRSQFTSEAAEKLARKIAENTTGDLNWCFFVNSGSEATETAMKIAIQYWQEKGIHTKTKVLSRWMSYHGITLGALSMSGHTGRRARFVPLLEDFPVIHPPYCYRCPYNREAPDCGYLCANELETVIRRIGAQQIAAFIAEPVIGAAGGAVTPPKDYYKVIKEICERNGILFIADEVMTGFGRTGTMLACEHWDVEPDIVALGKGMGAGYAPIAAALVSDKIMEPILVGSKTIMSGHTLSANPQSCAVSLAVLEYLEKNQIIQEVESKSKYLREKLERLKEQFTFIGDIRGKGLLIGLEFIKKDTDKKEPFPRELQATQKIVALAQDNGLLLYPAGAGMDGINGDAILLAPPLTITTVEMDELITLLSQTFKQFEEEEL</sequence>
<dbReference type="Gene3D" id="3.40.640.10">
    <property type="entry name" value="Type I PLP-dependent aspartate aminotransferase-like (Major domain)"/>
    <property type="match status" value="1"/>
</dbReference>
<keyword evidence="4" id="KW-0808">Transferase</keyword>
<dbReference type="SUPFAM" id="SSF53383">
    <property type="entry name" value="PLP-dependent transferases"/>
    <property type="match status" value="1"/>
</dbReference>
<keyword evidence="4" id="KW-0032">Aminotransferase</keyword>
<organism evidence="4 5">
    <name type="scientific">Cytobacillus spartinae</name>
    <dbReference type="NCBI Taxonomy" id="3299023"/>
    <lineage>
        <taxon>Bacteria</taxon>
        <taxon>Bacillati</taxon>
        <taxon>Bacillota</taxon>
        <taxon>Bacilli</taxon>
        <taxon>Bacillales</taxon>
        <taxon>Bacillaceae</taxon>
        <taxon>Cytobacillus</taxon>
    </lineage>
</organism>
<keyword evidence="2 3" id="KW-0663">Pyridoxal phosphate</keyword>
<evidence type="ECO:0000256" key="1">
    <source>
        <dbReference type="ARBA" id="ARBA00008954"/>
    </source>
</evidence>
<dbReference type="Pfam" id="PF00202">
    <property type="entry name" value="Aminotran_3"/>
    <property type="match status" value="1"/>
</dbReference>
<dbReference type="Proteomes" id="UP001601059">
    <property type="component" value="Unassembled WGS sequence"/>
</dbReference>
<dbReference type="EMBL" id="JBIACK010000008">
    <property type="protein sequence ID" value="MFE8702092.1"/>
    <property type="molecule type" value="Genomic_DNA"/>
</dbReference>
<dbReference type="InterPro" id="IPR049704">
    <property type="entry name" value="Aminotrans_3_PPA_site"/>
</dbReference>
<name>A0ABW6KHC5_9BACI</name>
<evidence type="ECO:0000256" key="2">
    <source>
        <dbReference type="ARBA" id="ARBA00022898"/>
    </source>
</evidence>
<evidence type="ECO:0000313" key="4">
    <source>
        <dbReference type="EMBL" id="MFE8702092.1"/>
    </source>
</evidence>
<dbReference type="CDD" id="cd00610">
    <property type="entry name" value="OAT_like"/>
    <property type="match status" value="1"/>
</dbReference>
<dbReference type="InterPro" id="IPR005814">
    <property type="entry name" value="Aminotrans_3"/>
</dbReference>
<comment type="similarity">
    <text evidence="1 3">Belongs to the class-III pyridoxal-phosphate-dependent aminotransferase family.</text>
</comment>
<dbReference type="PANTHER" id="PTHR43094">
    <property type="entry name" value="AMINOTRANSFERASE"/>
    <property type="match status" value="1"/>
</dbReference>
<evidence type="ECO:0000256" key="3">
    <source>
        <dbReference type="RuleBase" id="RU003560"/>
    </source>
</evidence>
<dbReference type="PIRSF" id="PIRSF000521">
    <property type="entry name" value="Transaminase_4ab_Lys_Orn"/>
    <property type="match status" value="1"/>
</dbReference>
<dbReference type="InterPro" id="IPR015424">
    <property type="entry name" value="PyrdxlP-dep_Trfase"/>
</dbReference>